<evidence type="ECO:0000313" key="2">
    <source>
        <dbReference type="EMBL" id="EQD48020.1"/>
    </source>
</evidence>
<reference evidence="2" key="1">
    <citation type="submission" date="2013-08" db="EMBL/GenBank/DDBJ databases">
        <authorList>
            <person name="Mendez C."/>
            <person name="Richter M."/>
            <person name="Ferrer M."/>
            <person name="Sanchez J."/>
        </authorList>
    </citation>
    <scope>NUCLEOTIDE SEQUENCE</scope>
</reference>
<evidence type="ECO:0000256" key="1">
    <source>
        <dbReference type="SAM" id="MobiDB-lite"/>
    </source>
</evidence>
<feature type="non-terminal residue" evidence="2">
    <location>
        <position position="194"/>
    </location>
</feature>
<feature type="region of interest" description="Disordered" evidence="1">
    <location>
        <begin position="38"/>
        <end position="66"/>
    </location>
</feature>
<dbReference type="AlphaFoldDB" id="T1B111"/>
<comment type="caution">
    <text evidence="2">The sequence shown here is derived from an EMBL/GenBank/DDBJ whole genome shotgun (WGS) entry which is preliminary data.</text>
</comment>
<name>T1B111_9ZZZZ</name>
<feature type="region of interest" description="Disordered" evidence="1">
    <location>
        <begin position="136"/>
        <end position="171"/>
    </location>
</feature>
<accession>T1B111</accession>
<sequence>MEKEYAELFEKARETFEWFAPHPERACEGVWLHKILLPEAPPPKETSGEDPEKTRAGEPAPAPEPVARVLVLSTARKAKEDAMDTLKETRFATALETLRRSIRKGSCHTPDTVSRRIGKILARFPSVAKYYSVVAIPAEPAPQSPPKTEDPKPAGKGRKSKTPATTVQKPRIADLVWTQNVKREERNLLTGTYV</sequence>
<dbReference type="EMBL" id="AUZX01010437">
    <property type="protein sequence ID" value="EQD48020.1"/>
    <property type="molecule type" value="Genomic_DNA"/>
</dbReference>
<proteinExistence type="predicted"/>
<gene>
    <name evidence="2" type="ORF">B1A_14225</name>
</gene>
<reference evidence="2" key="2">
    <citation type="journal article" date="2014" name="ISME J.">
        <title>Microbial stratification in low pH oxic and suboxic macroscopic growths along an acid mine drainage.</title>
        <authorList>
            <person name="Mendez-Garcia C."/>
            <person name="Mesa V."/>
            <person name="Sprenger R.R."/>
            <person name="Richter M."/>
            <person name="Diez M.S."/>
            <person name="Solano J."/>
            <person name="Bargiela R."/>
            <person name="Golyshina O.V."/>
            <person name="Manteca A."/>
            <person name="Ramos J.L."/>
            <person name="Gallego J.R."/>
            <person name="Llorente I."/>
            <person name="Martins Dos Santos V.A."/>
            <person name="Jensen O.N."/>
            <person name="Pelaez A.I."/>
            <person name="Sanchez J."/>
            <person name="Ferrer M."/>
        </authorList>
    </citation>
    <scope>NUCLEOTIDE SEQUENCE</scope>
</reference>
<organism evidence="2">
    <name type="scientific">mine drainage metagenome</name>
    <dbReference type="NCBI Taxonomy" id="410659"/>
    <lineage>
        <taxon>unclassified sequences</taxon>
        <taxon>metagenomes</taxon>
        <taxon>ecological metagenomes</taxon>
    </lineage>
</organism>
<protein>
    <submittedName>
        <fullName evidence="2">Transposase, IS4 family protein</fullName>
    </submittedName>
</protein>
<feature type="compositionally biased region" description="Basic and acidic residues" evidence="1">
    <location>
        <begin position="46"/>
        <end position="56"/>
    </location>
</feature>